<dbReference type="InterPro" id="IPR000914">
    <property type="entry name" value="SBP_5_dom"/>
</dbReference>
<dbReference type="CDD" id="cd08514">
    <property type="entry name" value="PBP2_AppA_like"/>
    <property type="match status" value="1"/>
</dbReference>
<dbReference type="RefSeq" id="WP_213102174.1">
    <property type="nucleotide sequence ID" value="NZ_JAGYPM010000002.1"/>
</dbReference>
<evidence type="ECO:0000256" key="3">
    <source>
        <dbReference type="ARBA" id="ARBA00022729"/>
    </source>
</evidence>
<dbReference type="Gene3D" id="3.90.76.10">
    <property type="entry name" value="Dipeptide-binding Protein, Domain 1"/>
    <property type="match status" value="1"/>
</dbReference>
<dbReference type="SUPFAM" id="SSF53850">
    <property type="entry name" value="Periplasmic binding protein-like II"/>
    <property type="match status" value="1"/>
</dbReference>
<protein>
    <submittedName>
        <fullName evidence="7">Peptide-binding protein</fullName>
    </submittedName>
</protein>
<proteinExistence type="inferred from homology"/>
<dbReference type="InterPro" id="IPR030678">
    <property type="entry name" value="Peptide/Ni-bd"/>
</dbReference>
<dbReference type="PANTHER" id="PTHR30290">
    <property type="entry name" value="PERIPLASMIC BINDING COMPONENT OF ABC TRANSPORTER"/>
    <property type="match status" value="1"/>
</dbReference>
<evidence type="ECO:0000313" key="7">
    <source>
        <dbReference type="EMBL" id="MBS4190754.1"/>
    </source>
</evidence>
<dbReference type="Gene3D" id="3.10.105.10">
    <property type="entry name" value="Dipeptide-binding Protein, Domain 3"/>
    <property type="match status" value="1"/>
</dbReference>
<evidence type="ECO:0000256" key="4">
    <source>
        <dbReference type="SAM" id="MobiDB-lite"/>
    </source>
</evidence>
<reference evidence="7 8" key="1">
    <citation type="submission" date="2021-05" db="EMBL/GenBank/DDBJ databases">
        <title>Novel Bacillus species.</title>
        <authorList>
            <person name="Liu G."/>
        </authorList>
    </citation>
    <scope>NUCLEOTIDE SEQUENCE [LARGE SCALE GENOMIC DNA]</scope>
    <source>
        <strain evidence="7 8">FJAT-49705</strain>
    </source>
</reference>
<dbReference type="InterPro" id="IPR039424">
    <property type="entry name" value="SBP_5"/>
</dbReference>
<comment type="caution">
    <text evidence="7">The sequence shown here is derived from an EMBL/GenBank/DDBJ whole genome shotgun (WGS) entry which is preliminary data.</text>
</comment>
<dbReference type="Gene3D" id="3.40.190.10">
    <property type="entry name" value="Periplasmic binding protein-like II"/>
    <property type="match status" value="1"/>
</dbReference>
<dbReference type="PANTHER" id="PTHR30290:SF9">
    <property type="entry name" value="OLIGOPEPTIDE-BINDING PROTEIN APPA"/>
    <property type="match status" value="1"/>
</dbReference>
<dbReference type="Pfam" id="PF00496">
    <property type="entry name" value="SBP_bac_5"/>
    <property type="match status" value="1"/>
</dbReference>
<feature type="signal peptide" evidence="5">
    <location>
        <begin position="1"/>
        <end position="21"/>
    </location>
</feature>
<sequence>MKKRNLFSILFALTLILGMLAACSNGKSQNTNTSENSNKEEKNEEHANKEPRQGGSLILGTTAAPSLFNPYYSTDTSSRAIENFIFSGLVTINREFKPEGDVAESWEVSDDGLKWTFKIRQGMKFHDGHDLTADDVIFSYSLPLHKDYKGPSGLPFQVIKEINKVDDYTVEFVLTEPYAPFITITATMGVLPKHILGDVPVEELGKNEFNTKKPIGSGPFKFAVWKEGQYVKVEAFDDYYAGRPYLDSIIYKIVPDANAIIAQLQAGDITYTSISPTNVSIAKKMADEGKLVLKSGVSNAWEYIGYNLRNPLFQDIKVRQALTHAIDRESIVQSVLDGAGEVAHGPGSPANWAFTEDVPKFDYDPKKASQMLEEAGWKKGSDGILEKDGKKFSFTLTTTSANDIRQQIATVAQQQLAEVGIEVKIELLEWSAYIEETTPPKWNFDAIVAGWSIGSDPDPTYFWHSKEIEQGLNYGAFSNPKVDELLEKNTQVSDIDERKAVISEAEKIVTEEQPYTFLYYPMSYLGHSPKLHGPEFSVANSYYDIHKWWMEE</sequence>
<evidence type="ECO:0000259" key="6">
    <source>
        <dbReference type="Pfam" id="PF00496"/>
    </source>
</evidence>
<keyword evidence="2" id="KW-0813">Transport</keyword>
<dbReference type="PIRSF" id="PIRSF002741">
    <property type="entry name" value="MppA"/>
    <property type="match status" value="1"/>
</dbReference>
<dbReference type="PROSITE" id="PS51257">
    <property type="entry name" value="PROKAR_LIPOPROTEIN"/>
    <property type="match status" value="1"/>
</dbReference>
<evidence type="ECO:0000256" key="2">
    <source>
        <dbReference type="ARBA" id="ARBA00022448"/>
    </source>
</evidence>
<evidence type="ECO:0000256" key="1">
    <source>
        <dbReference type="ARBA" id="ARBA00005695"/>
    </source>
</evidence>
<dbReference type="Proteomes" id="UP000681027">
    <property type="component" value="Unassembled WGS sequence"/>
</dbReference>
<keyword evidence="3 5" id="KW-0732">Signal</keyword>
<comment type="similarity">
    <text evidence="1">Belongs to the bacterial solute-binding protein 5 family.</text>
</comment>
<evidence type="ECO:0000256" key="5">
    <source>
        <dbReference type="SAM" id="SignalP"/>
    </source>
</evidence>
<feature type="region of interest" description="Disordered" evidence="4">
    <location>
        <begin position="27"/>
        <end position="57"/>
    </location>
</feature>
<feature type="compositionally biased region" description="Basic and acidic residues" evidence="4">
    <location>
        <begin position="37"/>
        <end position="52"/>
    </location>
</feature>
<organism evidence="7 8">
    <name type="scientific">Cytobacillus citreus</name>
    <dbReference type="NCBI Taxonomy" id="2833586"/>
    <lineage>
        <taxon>Bacteria</taxon>
        <taxon>Bacillati</taxon>
        <taxon>Bacillota</taxon>
        <taxon>Bacilli</taxon>
        <taxon>Bacillales</taxon>
        <taxon>Bacillaceae</taxon>
        <taxon>Cytobacillus</taxon>
    </lineage>
</organism>
<name>A0ABS5NTI9_9BACI</name>
<feature type="domain" description="Solute-binding protein family 5" evidence="6">
    <location>
        <begin position="97"/>
        <end position="464"/>
    </location>
</feature>
<keyword evidence="8" id="KW-1185">Reference proteome</keyword>
<evidence type="ECO:0000313" key="8">
    <source>
        <dbReference type="Proteomes" id="UP000681027"/>
    </source>
</evidence>
<gene>
    <name evidence="7" type="ORF">KHA94_11215</name>
</gene>
<accession>A0ABS5NTI9</accession>
<dbReference type="EMBL" id="JAGYPM010000002">
    <property type="protein sequence ID" value="MBS4190754.1"/>
    <property type="molecule type" value="Genomic_DNA"/>
</dbReference>
<feature type="chain" id="PRO_5045678473" evidence="5">
    <location>
        <begin position="22"/>
        <end position="552"/>
    </location>
</feature>